<accession>A0A834LK03</accession>
<name>A0A834LK03_RHOSS</name>
<dbReference type="EMBL" id="WJXA01000006">
    <property type="protein sequence ID" value="KAF7140159.1"/>
    <property type="molecule type" value="Genomic_DNA"/>
</dbReference>
<proteinExistence type="predicted"/>
<reference evidence="1" key="1">
    <citation type="submission" date="2019-11" db="EMBL/GenBank/DDBJ databases">
        <authorList>
            <person name="Liu Y."/>
            <person name="Hou J."/>
            <person name="Li T.-Q."/>
            <person name="Guan C.-H."/>
            <person name="Wu X."/>
            <person name="Wu H.-Z."/>
            <person name="Ling F."/>
            <person name="Zhang R."/>
            <person name="Shi X.-G."/>
            <person name="Ren J.-P."/>
            <person name="Chen E.-F."/>
            <person name="Sun J.-M."/>
        </authorList>
    </citation>
    <scope>NUCLEOTIDE SEQUENCE</scope>
    <source>
        <strain evidence="1">Adult_tree_wgs_1</strain>
        <tissue evidence="1">Leaves</tissue>
    </source>
</reference>
<keyword evidence="2" id="KW-1185">Reference proteome</keyword>
<protein>
    <submittedName>
        <fullName evidence="1">Uncharacterized protein</fullName>
    </submittedName>
</protein>
<gene>
    <name evidence="1" type="ORF">RHSIM_Rhsim06G0193800</name>
</gene>
<sequence>MTTNRLKFRFISRFRYLTTSLYMARHHKLILHWRAMKMILKESKSLRARPHCYIRFRSNLTLKGHKTPNRERFGSTIYRDCKSEGLNEGFVNSEVLTVVTTSVVVEVAVSSSHGERDSHLDDQVRRALFRFDDSGLGHEI</sequence>
<evidence type="ECO:0000313" key="1">
    <source>
        <dbReference type="EMBL" id="KAF7140159.1"/>
    </source>
</evidence>
<comment type="caution">
    <text evidence="1">The sequence shown here is derived from an EMBL/GenBank/DDBJ whole genome shotgun (WGS) entry which is preliminary data.</text>
</comment>
<evidence type="ECO:0000313" key="2">
    <source>
        <dbReference type="Proteomes" id="UP000626092"/>
    </source>
</evidence>
<organism evidence="1 2">
    <name type="scientific">Rhododendron simsii</name>
    <name type="common">Sims's rhododendron</name>
    <dbReference type="NCBI Taxonomy" id="118357"/>
    <lineage>
        <taxon>Eukaryota</taxon>
        <taxon>Viridiplantae</taxon>
        <taxon>Streptophyta</taxon>
        <taxon>Embryophyta</taxon>
        <taxon>Tracheophyta</taxon>
        <taxon>Spermatophyta</taxon>
        <taxon>Magnoliopsida</taxon>
        <taxon>eudicotyledons</taxon>
        <taxon>Gunneridae</taxon>
        <taxon>Pentapetalae</taxon>
        <taxon>asterids</taxon>
        <taxon>Ericales</taxon>
        <taxon>Ericaceae</taxon>
        <taxon>Ericoideae</taxon>
        <taxon>Rhodoreae</taxon>
        <taxon>Rhododendron</taxon>
    </lineage>
</organism>
<dbReference type="AlphaFoldDB" id="A0A834LK03"/>
<dbReference type="Proteomes" id="UP000626092">
    <property type="component" value="Unassembled WGS sequence"/>
</dbReference>